<evidence type="ECO:0000313" key="2">
    <source>
        <dbReference type="Proteomes" id="UP001501521"/>
    </source>
</evidence>
<gene>
    <name evidence="1" type="ORF">GCM10025789_13450</name>
</gene>
<name>A0ABP9F8V5_9ACTN</name>
<reference evidence="2" key="1">
    <citation type="journal article" date="2019" name="Int. J. Syst. Evol. Microbiol.">
        <title>The Global Catalogue of Microorganisms (GCM) 10K type strain sequencing project: providing services to taxonomists for standard genome sequencing and annotation.</title>
        <authorList>
            <consortium name="The Broad Institute Genomics Platform"/>
            <consortium name="The Broad Institute Genome Sequencing Center for Infectious Disease"/>
            <person name="Wu L."/>
            <person name="Ma J."/>
        </authorList>
    </citation>
    <scope>NUCLEOTIDE SEQUENCE [LARGE SCALE GENOMIC DNA]</scope>
    <source>
        <strain evidence="2">JCM 19125</strain>
    </source>
</reference>
<sequence>MQSILGDEGLPPVMLAATGGGRNTWLVGDEREVIAVDPVADPDEVLDVVDGRRVVAVVCTTDPHGNAAVATLGERTGAPVWATPHVGQEFTVGAVTLQVMQPPNGHRGVWLYSPTLGCVFTGDAPTDGGLGLPPETIIYPGHGG</sequence>
<proteinExistence type="predicted"/>
<accession>A0ABP9F8V5</accession>
<dbReference type="EMBL" id="BAABLV010000020">
    <property type="protein sequence ID" value="GAA4896910.1"/>
    <property type="molecule type" value="Genomic_DNA"/>
</dbReference>
<dbReference type="SUPFAM" id="SSF56281">
    <property type="entry name" value="Metallo-hydrolase/oxidoreductase"/>
    <property type="match status" value="1"/>
</dbReference>
<dbReference type="InterPro" id="IPR036866">
    <property type="entry name" value="RibonucZ/Hydroxyglut_hydro"/>
</dbReference>
<organism evidence="1 2">
    <name type="scientific">Tessaracoccus lubricantis</name>
    <dbReference type="NCBI Taxonomy" id="545543"/>
    <lineage>
        <taxon>Bacteria</taxon>
        <taxon>Bacillati</taxon>
        <taxon>Actinomycetota</taxon>
        <taxon>Actinomycetes</taxon>
        <taxon>Propionibacteriales</taxon>
        <taxon>Propionibacteriaceae</taxon>
        <taxon>Tessaracoccus</taxon>
    </lineage>
</organism>
<dbReference type="RefSeq" id="WP_345580857.1">
    <property type="nucleotide sequence ID" value="NZ_BAABLV010000020.1"/>
</dbReference>
<comment type="caution">
    <text evidence="1">The sequence shown here is derived from an EMBL/GenBank/DDBJ whole genome shotgun (WGS) entry which is preliminary data.</text>
</comment>
<keyword evidence="2" id="KW-1185">Reference proteome</keyword>
<protein>
    <submittedName>
        <fullName evidence="1">MBL fold metallo-hydrolase</fullName>
    </submittedName>
</protein>
<dbReference type="Proteomes" id="UP001501521">
    <property type="component" value="Unassembled WGS sequence"/>
</dbReference>
<evidence type="ECO:0000313" key="1">
    <source>
        <dbReference type="EMBL" id="GAA4896910.1"/>
    </source>
</evidence>
<dbReference type="Gene3D" id="3.60.15.10">
    <property type="entry name" value="Ribonuclease Z/Hydroxyacylglutathione hydrolase-like"/>
    <property type="match status" value="1"/>
</dbReference>